<dbReference type="PANTHER" id="PTHR14628">
    <property type="entry name" value="BEN DOMAIN-CONTAINING PROTEIN 5"/>
    <property type="match status" value="1"/>
</dbReference>
<dbReference type="InterPro" id="IPR040391">
    <property type="entry name" value="BEND5"/>
</dbReference>
<feature type="domain" description="ZAD" evidence="4">
    <location>
        <begin position="9"/>
        <end position="87"/>
    </location>
</feature>
<dbReference type="PROSITE" id="PS51915">
    <property type="entry name" value="ZAD"/>
    <property type="match status" value="1"/>
</dbReference>
<reference evidence="6" key="1">
    <citation type="journal article" date="2015" name="Proc. Natl. Acad. Sci. U.S.A.">
        <title>Genome sequence of the Asian Tiger mosquito, Aedes albopictus, reveals insights into its biology, genetics, and evolution.</title>
        <authorList>
            <person name="Chen X.G."/>
            <person name="Jiang X."/>
            <person name="Gu J."/>
            <person name="Xu M."/>
            <person name="Wu Y."/>
            <person name="Deng Y."/>
            <person name="Zhang C."/>
            <person name="Bonizzoni M."/>
            <person name="Dermauw W."/>
            <person name="Vontas J."/>
            <person name="Armbruster P."/>
            <person name="Huang X."/>
            <person name="Yang Y."/>
            <person name="Zhang H."/>
            <person name="He W."/>
            <person name="Peng H."/>
            <person name="Liu Y."/>
            <person name="Wu K."/>
            <person name="Chen J."/>
            <person name="Lirakis M."/>
            <person name="Topalis P."/>
            <person name="Van Leeuwen T."/>
            <person name="Hall A.B."/>
            <person name="Jiang X."/>
            <person name="Thorpe C."/>
            <person name="Mueller R.L."/>
            <person name="Sun C."/>
            <person name="Waterhouse R.M."/>
            <person name="Yan G."/>
            <person name="Tu Z.J."/>
            <person name="Fang X."/>
            <person name="James A.A."/>
        </authorList>
    </citation>
    <scope>NUCLEOTIDE SEQUENCE [LARGE SCALE GENOMIC DNA]</scope>
    <source>
        <strain evidence="6">Foshan</strain>
    </source>
</reference>
<keyword evidence="6" id="KW-1185">Reference proteome</keyword>
<name>A0ABM1ZUP5_AEDAL</name>
<keyword evidence="1" id="KW-0479">Metal-binding</keyword>
<keyword evidence="1" id="KW-0863">Zinc-finger</keyword>
<feature type="domain" description="BEN" evidence="3">
    <location>
        <begin position="238"/>
        <end position="354"/>
    </location>
</feature>
<feature type="region of interest" description="Disordered" evidence="2">
    <location>
        <begin position="90"/>
        <end position="112"/>
    </location>
</feature>
<evidence type="ECO:0000313" key="6">
    <source>
        <dbReference type="Proteomes" id="UP000069940"/>
    </source>
</evidence>
<dbReference type="PANTHER" id="PTHR14628:SF1">
    <property type="entry name" value="BEN DOMAIN-CONTAINING PROTEIN 5"/>
    <property type="match status" value="1"/>
</dbReference>
<reference evidence="5" key="2">
    <citation type="submission" date="2025-05" db="UniProtKB">
        <authorList>
            <consortium name="EnsemblMetazoa"/>
        </authorList>
    </citation>
    <scope>IDENTIFICATION</scope>
    <source>
        <strain evidence="5">Foshan</strain>
    </source>
</reference>
<dbReference type="SUPFAM" id="SSF57716">
    <property type="entry name" value="Glucocorticoid receptor-like (DNA-binding domain)"/>
    <property type="match status" value="1"/>
</dbReference>
<feature type="binding site" evidence="1">
    <location>
        <position position="60"/>
    </location>
    <ligand>
        <name>Zn(2+)</name>
        <dbReference type="ChEBI" id="CHEBI:29105"/>
    </ligand>
</feature>
<dbReference type="InterPro" id="IPR018379">
    <property type="entry name" value="BEN_domain"/>
</dbReference>
<dbReference type="EnsemblMetazoa" id="AALFPA23_021823.R32314">
    <property type="protein sequence ID" value="AALFPA23_021823.P32314"/>
    <property type="gene ID" value="AALFPA23_021823"/>
</dbReference>
<evidence type="ECO:0000313" key="5">
    <source>
        <dbReference type="EnsemblMetazoa" id="AALFPA23_021823.P32314"/>
    </source>
</evidence>
<dbReference type="SMART" id="SM01025">
    <property type="entry name" value="BEN"/>
    <property type="match status" value="1"/>
</dbReference>
<dbReference type="Pfam" id="PF07776">
    <property type="entry name" value="zf-AD"/>
    <property type="match status" value="1"/>
</dbReference>
<dbReference type="RefSeq" id="XP_029729708.2">
    <property type="nucleotide sequence ID" value="XM_029873848.2"/>
</dbReference>
<feature type="compositionally biased region" description="Polar residues" evidence="2">
    <location>
        <begin position="350"/>
        <end position="361"/>
    </location>
</feature>
<dbReference type="Proteomes" id="UP000069940">
    <property type="component" value="Unassembled WGS sequence"/>
</dbReference>
<evidence type="ECO:0000256" key="2">
    <source>
        <dbReference type="SAM" id="MobiDB-lite"/>
    </source>
</evidence>
<dbReference type="PROSITE" id="PS51457">
    <property type="entry name" value="BEN"/>
    <property type="match status" value="1"/>
</dbReference>
<evidence type="ECO:0000259" key="4">
    <source>
        <dbReference type="PROSITE" id="PS51915"/>
    </source>
</evidence>
<evidence type="ECO:0000259" key="3">
    <source>
        <dbReference type="PROSITE" id="PS51457"/>
    </source>
</evidence>
<feature type="region of interest" description="Disordered" evidence="2">
    <location>
        <begin position="350"/>
        <end position="389"/>
    </location>
</feature>
<organism evidence="5 6">
    <name type="scientific">Aedes albopictus</name>
    <name type="common">Asian tiger mosquito</name>
    <name type="synonym">Stegomyia albopicta</name>
    <dbReference type="NCBI Taxonomy" id="7160"/>
    <lineage>
        <taxon>Eukaryota</taxon>
        <taxon>Metazoa</taxon>
        <taxon>Ecdysozoa</taxon>
        <taxon>Arthropoda</taxon>
        <taxon>Hexapoda</taxon>
        <taxon>Insecta</taxon>
        <taxon>Pterygota</taxon>
        <taxon>Neoptera</taxon>
        <taxon>Endopterygota</taxon>
        <taxon>Diptera</taxon>
        <taxon>Nematocera</taxon>
        <taxon>Culicoidea</taxon>
        <taxon>Culicidae</taxon>
        <taxon>Culicinae</taxon>
        <taxon>Aedini</taxon>
        <taxon>Aedes</taxon>
        <taxon>Stegomyia</taxon>
    </lineage>
</organism>
<sequence>MVDFDYSSDRCRLCSTLSTPATAEEIFPAGCQPKRALITMIYECTSIRISFERDRRCLVCDQCLRMLKQFHGYRSRCLANDQVLRLDRRMEEDDNSDDDDPLDGDEAFTIKTEDDGEMDDEVNFYGRMKRQIRQFLDKKTKEIEQKALTMVDEAVRNRRVQGIGEKETEGGVDWKSKYEILQKNNELLQKAFHDQREKLKLTEQILTNLQKNSILTSSVESFADDSDHDQVGGKFTRHPAIPEISTDFLQNLNYNSGPGEKGDRNFISKLALAVFGEDILVNSSVTGRPSNAHHNIPPKPPLCSEKMAAIEAKLYERVEQEVGRNNRSELLQRSSEKVVRLVVCQKSMNLRKQVQKRSQSTAGGGSGNVSFGEDDQDEDPRPRTKRKAT</sequence>
<protein>
    <recommendedName>
        <fullName evidence="7">ZAD domain-containing protein</fullName>
    </recommendedName>
</protein>
<evidence type="ECO:0008006" key="7">
    <source>
        <dbReference type="Google" id="ProtNLM"/>
    </source>
</evidence>
<feature type="binding site" evidence="1">
    <location>
        <position position="14"/>
    </location>
    <ligand>
        <name>Zn(2+)</name>
        <dbReference type="ChEBI" id="CHEBI:29105"/>
    </ligand>
</feature>
<feature type="compositionally biased region" description="Acidic residues" evidence="2">
    <location>
        <begin position="92"/>
        <end position="106"/>
    </location>
</feature>
<keyword evidence="1" id="KW-0862">Zinc</keyword>
<proteinExistence type="predicted"/>
<feature type="binding site" evidence="1">
    <location>
        <position position="63"/>
    </location>
    <ligand>
        <name>Zn(2+)</name>
        <dbReference type="ChEBI" id="CHEBI:29105"/>
    </ligand>
</feature>
<dbReference type="Pfam" id="PF10523">
    <property type="entry name" value="BEN"/>
    <property type="match status" value="1"/>
</dbReference>
<evidence type="ECO:0000256" key="1">
    <source>
        <dbReference type="PROSITE-ProRule" id="PRU01263"/>
    </source>
</evidence>
<dbReference type="SMART" id="SM00868">
    <property type="entry name" value="zf-AD"/>
    <property type="match status" value="1"/>
</dbReference>
<accession>A0ABM1ZUP5</accession>
<dbReference type="Gene3D" id="1.10.10.2590">
    <property type="entry name" value="BEN domain"/>
    <property type="match status" value="1"/>
</dbReference>
<dbReference type="InterPro" id="IPR012934">
    <property type="entry name" value="Znf_AD"/>
</dbReference>
<feature type="binding site" evidence="1">
    <location>
        <position position="11"/>
    </location>
    <ligand>
        <name>Zn(2+)</name>
        <dbReference type="ChEBI" id="CHEBI:29105"/>
    </ligand>
</feature>
<dbReference type="GeneID" id="109399855"/>
<dbReference type="Gene3D" id="3.40.1800.20">
    <property type="match status" value="1"/>
</dbReference>